<protein>
    <submittedName>
        <fullName evidence="13">Leucine-rich repeat protein</fullName>
    </submittedName>
</protein>
<feature type="transmembrane region" description="Helical" evidence="11">
    <location>
        <begin position="2447"/>
        <end position="2468"/>
    </location>
</feature>
<evidence type="ECO:0000256" key="6">
    <source>
        <dbReference type="ARBA" id="ARBA00022737"/>
    </source>
</evidence>
<evidence type="ECO:0000256" key="2">
    <source>
        <dbReference type="ARBA" id="ARBA00010999"/>
    </source>
</evidence>
<dbReference type="SMART" id="SM00369">
    <property type="entry name" value="LRR_TYP"/>
    <property type="match status" value="7"/>
</dbReference>
<dbReference type="EMBL" id="JATAAI010000009">
    <property type="protein sequence ID" value="KAK1743468.1"/>
    <property type="molecule type" value="Genomic_DNA"/>
</dbReference>
<dbReference type="SUPFAM" id="SSF48452">
    <property type="entry name" value="TPR-like"/>
    <property type="match status" value="2"/>
</dbReference>
<dbReference type="PANTHER" id="PTHR48060">
    <property type="entry name" value="DNA DAMAGE-REPAIR/TOLERATION PROTEIN DRT100"/>
    <property type="match status" value="1"/>
</dbReference>
<dbReference type="Pfam" id="PF08263">
    <property type="entry name" value="LRRNT_2"/>
    <property type="match status" value="5"/>
</dbReference>
<feature type="domain" description="Leucine-rich repeat-containing N-terminal plant-type" evidence="12">
    <location>
        <begin position="74"/>
        <end position="97"/>
    </location>
</feature>
<dbReference type="InterPro" id="IPR013210">
    <property type="entry name" value="LRR_N_plant-typ"/>
</dbReference>
<gene>
    <name evidence="13" type="ORF">QTG54_006089</name>
</gene>
<dbReference type="SMART" id="SM00365">
    <property type="entry name" value="LRR_SD22"/>
    <property type="match status" value="10"/>
</dbReference>
<feature type="transmembrane region" description="Helical" evidence="11">
    <location>
        <begin position="2480"/>
        <end position="2501"/>
    </location>
</feature>
<keyword evidence="7" id="KW-0227">DNA damage</keyword>
<evidence type="ECO:0000256" key="11">
    <source>
        <dbReference type="SAM" id="Phobius"/>
    </source>
</evidence>
<feature type="domain" description="Leucine-rich repeat-containing N-terminal plant-type" evidence="12">
    <location>
        <begin position="1850"/>
        <end position="1866"/>
    </location>
</feature>
<sequence>MAPHAAAKKYRRPSGSSSSSRKMMQPTSISTTAAALLLLSCLTTLPTAVIAKKSQAKILETFYDESNGDSWTNKQWNITEGSSDVCNSKSYPGVTCNDDDKIIEIDLHDCGLAGKVTPWIYALPELTTLTLGDNDIDDAGWDKIADMLSVEDLGFEVGTKLKSLVLTGNKISSMEGIDALADSLKELHLTYNRITGPMPDELFELTNLRVLSISENAITGTIDKRLGTLHHLREFYCYGNMVEGQIPEELVSRPLLFCRDVMYFAKQLTLSLIISMDNNAFTGSLPHLLLHELNQTIVDQILAEFYLAVDGPNWAEADGWDVMEQMETSADLTLPDYKDLDIDHCEFYGVECDDNDRVTELKLKGNSLEGLVPASLFDLPELTDLDRKYCKVLTIDLSSLSRPNIFPMLLFLCLLVHLSSNDIQTWKGLSAAKSIRELHLDDLYFYSPIDESLYTMEELTILHMQFSGLKGKIPEGISALKNLKALMLYGNSLTGQVPAELGDMPNLWHITLSENDFTGELPAEAFKNLVNLEKFHIHQNDKEKTGITGKLPSFKENTKLHMLDVSSNAMTGEIPDDFMADSVYKGLDDQLMDINLSYNKFTGVIHSSTFKEFSNMKLDLANNEFEKASSFLCDMTDELTDWWDGEVGKVIDGGGNGCDAILCPPGTYNTLGRATSEDDGECVECESATFAGAVTCPEATEDNSREKEILDGLYIATAGDQWSKVVNWTEANICSYEGIVCSDDGAVTEINVTSFGLKGEIPADIWELPSLRKVDFSSNVVDLNFEGIEKATKLKELIMSDADLTNVTGIEKAPPSLVRLEIQRNSFKEKEIPVELFSLVTLKSLLIGFNGFSGSLATDIGKMTELEEFRASNNDIFGILPVEITELSNLITLDLSGNMLTGKIPDEFQDITPLRFLHLQGQRDFGGFSGQLPSFENSAHLHDLNLSRNSLTGNISDKFLETVRKSKNRTDYAYPTIDLSHNMITGKIPANWDDFVGLFVDLADNQITEVPDVLCDDDYEFENYLVGQLTENACDAILCRPGYYSDVGRQTDVNITCFKCPEGSTSRFYGSLECESESGERAILDRIYELIFTHASEDQYWGTEMPICNWFGLKCKDEDSTDGVTELSLESNALVAGEDDIEEVSKLLFSLPSLEYLSLRGNAVPLKFDNIGNATKLKSLHLSSTGLESIDGITAAADTLTSLHLTENSLEGSLMSDFFKLTKLEELYISFNKISGPLTGIGALTELQEFYAFKNRLTGTLPAELGSITHLRYFVAGQNKFEGNLPEELNELVKIKDFSVYYQESEKGLGGPMLDFHKAKNIEKIDIEGNKFSGKIPSTLLSGLDSDYKASTGNQISLRFAANDFTGVLPAELGSIGNLYLDITGNKITGPIPTAFCSQSAWMEGLVGELDSCDTIACPEGKYSESGRVSDSEEKCRSCASNEVAPFLGSYSCKDEDSEINILEAIYKGTNGSKWTDNSHWNDVSKPICAWYGVTCEGGKEDNHTVTELDLSNNNLRGTILSSIYELSSLKRLNLKDNHVFMTFDKISMAEKLENLYISNIDIGNVDGIGKAPALKELHLTNNDFTGPFPDTIFHLRDTLESLYIAYNSFSGPLSPKFGTMTKLKEFYAYGNEFTGKIPVEIAKLDNLETFVVAENLLSGSLSEDFSSMKSLRLFSAFRRLKAGPKLHGPLPSFSNLPQLEGLYLDYNQFSGPIPDNFLAASLKVDLVTLGHNMLTGKVPKSLASFDSVQLQMEGNRLTGLDKKFCDLDEWMDGAVGEYECDAIMCPPHTFSKYGRQNSTSSECRECDGDDEDTTPYFGSLSCDIEIEEKDILKKLYTATGGAAWHNNDGWTDPNADVCDYYGIQCGESKSVMGIRLGANNLKGTPPREIFLLKQLHVLWLHSNPINFKFDGIGKAENLIELRLDATGLSDVTGVGKAESLVKLDLKYNKISGKFPTEIVEMESLETLTLTDNDLTGELPETFNSDLVVLRLGSNRFSGRLKSFNEMEYLRHLDLSENELTGHIPSNFLELGSMRRPIEVDLSSNKLTGGFPSALDDRFDNLVIYARDNQITKLSTEFCDADNDEWNFRDVAQFGCKGLLCPPGTANYNGRQNSVSNPCSPCASNKEYYGQVTCDGLPLGVSPSSRLSISAAVKVISALVVGSWIVWIQNNNDNKRAEYYYLTPNAVKRLPNYQYNGADLSLLYKHVLSPLAGWCVDHLTPTWLAPNAITSIGLCWMISSYCVIWYFCPGMYEANTEMNSEYTVPSAIFLLNGCAMLIYQTLDNMDGKQARKTGSSSPLGLLFDHGCDALNSIFGSANWIAAMGLLPGSVNVLLGEASGSANVQNKSYLSELLGGDVMLATFIILSPMTAFFVSTWEQYFTGKLILPVFNGASEGLVMGASLSFISYIYGPMIWQQTTWTDGAIAFLGDNGIMAFSAMEGRVRNLDIVVLSSIIALVQELMGKVPFVIRSYGKEAMRTLIPHIVFVISTIAIISTDSTIFLRIPRTMCHLISGLFVEQTTQIMLDHMVEEKFSAFRWVMLPQVALAAAMAAGVAVPNESVDVFFMTYTTGLWVYLALKLKTHSNLEDGAPRSRPVLSLLAYCSYHDEDYLRSSEIYEELLEMCPSSEQYQLYYVQSLVNAESYIDASRAAASSTISPSSPFFQQMKLLQAQAEMKQGLLSEAAATLTQCIEDDIDTVLSLAAIHFRNKDYISALEQYNVAQTIDDRSIIAYYIALCRYHLEEYDMALRAVTDIIETAAGDEYEGDSCLYFNLKAAILHAMKDVKAAKATMKEFMDMADEEDLLDAVTIHNDAIVKFGTDPATAIQKLQCIMAVQPQQELCPSETLGNFLIMTLNQGHEDLASETFEAYKHVAEELLPHETYSYVQAAVTSMTSPNATLESSVAEHAKRLKLQMKRLRSNNTAFIRPGSSRPMSSRSSRPSTASYRLTHRDLAHATKEFEVSVKQFVPLLMLQAKALWDQGEYAKTEAFLQQHSEILGDNNIFCENMAHTLFLQQGDKFEESIPYYEVLINSHTDTSNLLDLPAMALANLCVAHILTNQNEEAEAIMKAIALEEDNALTMGEVTESYHNSIVNLAVGTLYCERGNYDFGISRICKSLEPFDKNLSPDTWFYTKRCFLALASKISKLMFMMNDTMLHGIIDFLDDVEAEGTNIVLDDSISLTNEPTTIASEARQLKQMFVTLST</sequence>
<proteinExistence type="inferred from homology"/>
<dbReference type="Gene3D" id="3.80.10.10">
    <property type="entry name" value="Ribonuclease Inhibitor"/>
    <property type="match status" value="6"/>
</dbReference>
<evidence type="ECO:0000256" key="5">
    <source>
        <dbReference type="ARBA" id="ARBA00022729"/>
    </source>
</evidence>
<evidence type="ECO:0000256" key="4">
    <source>
        <dbReference type="ARBA" id="ARBA00022614"/>
    </source>
</evidence>
<feature type="domain" description="Leucine-rich repeat-containing N-terminal plant-type" evidence="12">
    <location>
        <begin position="341"/>
        <end position="353"/>
    </location>
</feature>
<keyword evidence="4" id="KW-0433">Leucine-rich repeat</keyword>
<evidence type="ECO:0000256" key="3">
    <source>
        <dbReference type="ARBA" id="ARBA00022454"/>
    </source>
</evidence>
<feature type="transmembrane region" description="Helical" evidence="11">
    <location>
        <begin position="2388"/>
        <end position="2409"/>
    </location>
</feature>
<dbReference type="InterPro" id="IPR001611">
    <property type="entry name" value="Leu-rich_rpt"/>
</dbReference>
<dbReference type="Gene3D" id="1.25.40.10">
    <property type="entry name" value="Tetratricopeptide repeat domain"/>
    <property type="match status" value="2"/>
</dbReference>
<evidence type="ECO:0000313" key="14">
    <source>
        <dbReference type="Proteomes" id="UP001224775"/>
    </source>
</evidence>
<dbReference type="InterPro" id="IPR011990">
    <property type="entry name" value="TPR-like_helical_dom_sf"/>
</dbReference>
<dbReference type="GO" id="GO:0006281">
    <property type="term" value="P:DNA repair"/>
    <property type="evidence" value="ECO:0007669"/>
    <property type="project" value="UniProtKB-KW"/>
</dbReference>
<comment type="subcellular location">
    <subcellularLocation>
        <location evidence="1">Chromosome</location>
    </subcellularLocation>
</comment>
<feature type="transmembrane region" description="Helical" evidence="11">
    <location>
        <begin position="2357"/>
        <end position="2376"/>
    </location>
</feature>
<dbReference type="PROSITE" id="PS51450">
    <property type="entry name" value="LRR"/>
    <property type="match status" value="1"/>
</dbReference>
<name>A0AAD8YC04_9STRA</name>
<dbReference type="InterPro" id="IPR053211">
    <property type="entry name" value="DNA_repair-toleration"/>
</dbReference>
<evidence type="ECO:0000259" key="12">
    <source>
        <dbReference type="Pfam" id="PF08263"/>
    </source>
</evidence>
<keyword evidence="11" id="KW-1133">Transmembrane helix</keyword>
<dbReference type="InterPro" id="IPR032675">
    <property type="entry name" value="LRR_dom_sf"/>
</dbReference>
<organism evidence="13 14">
    <name type="scientific">Skeletonema marinoi</name>
    <dbReference type="NCBI Taxonomy" id="267567"/>
    <lineage>
        <taxon>Eukaryota</taxon>
        <taxon>Sar</taxon>
        <taxon>Stramenopiles</taxon>
        <taxon>Ochrophyta</taxon>
        <taxon>Bacillariophyta</taxon>
        <taxon>Coscinodiscophyceae</taxon>
        <taxon>Thalassiosirophycidae</taxon>
        <taxon>Thalassiosirales</taxon>
        <taxon>Skeletonemataceae</taxon>
        <taxon>Skeletonema</taxon>
        <taxon>Skeletonema marinoi-dohrnii complex</taxon>
    </lineage>
</organism>
<feature type="domain" description="Leucine-rich repeat-containing N-terminal plant-type" evidence="12">
    <location>
        <begin position="1479"/>
        <end position="1496"/>
    </location>
</feature>
<dbReference type="SMART" id="SM00028">
    <property type="entry name" value="TPR"/>
    <property type="match status" value="4"/>
</dbReference>
<keyword evidence="11" id="KW-0472">Membrane</keyword>
<keyword evidence="8" id="KW-0156">Chromatin regulator</keyword>
<evidence type="ECO:0000256" key="7">
    <source>
        <dbReference type="ARBA" id="ARBA00022763"/>
    </source>
</evidence>
<dbReference type="PANTHER" id="PTHR48060:SF21">
    <property type="entry name" value="L DOMAIN-LIKE PROTEIN"/>
    <property type="match status" value="1"/>
</dbReference>
<feature type="transmembrane region" description="Helical" evidence="11">
    <location>
        <begin position="2228"/>
        <end position="2247"/>
    </location>
</feature>
<dbReference type="InterPro" id="IPR019734">
    <property type="entry name" value="TPR_rpt"/>
</dbReference>
<dbReference type="SUPFAM" id="SSF52058">
    <property type="entry name" value="L domain-like"/>
    <property type="match status" value="6"/>
</dbReference>
<feature type="region of interest" description="Disordered" evidence="10">
    <location>
        <begin position="2920"/>
        <end position="2943"/>
    </location>
</feature>
<evidence type="ECO:0000313" key="13">
    <source>
        <dbReference type="EMBL" id="KAK1743468.1"/>
    </source>
</evidence>
<feature type="domain" description="Leucine-rich repeat-containing N-terminal plant-type" evidence="12">
    <location>
        <begin position="727"/>
        <end position="742"/>
    </location>
</feature>
<dbReference type="SMART" id="SM00368">
    <property type="entry name" value="LRR_RI"/>
    <property type="match status" value="5"/>
</dbReference>
<feature type="transmembrane region" description="Helical" evidence="11">
    <location>
        <begin position="2534"/>
        <end position="2554"/>
    </location>
</feature>
<comment type="similarity">
    <text evidence="2">Belongs to the Tonsoku family.</text>
</comment>
<evidence type="ECO:0000256" key="10">
    <source>
        <dbReference type="SAM" id="MobiDB-lite"/>
    </source>
</evidence>
<keyword evidence="5" id="KW-0732">Signal</keyword>
<dbReference type="Pfam" id="PF13516">
    <property type="entry name" value="LRR_6"/>
    <property type="match status" value="1"/>
</dbReference>
<dbReference type="GO" id="GO:0006325">
    <property type="term" value="P:chromatin organization"/>
    <property type="evidence" value="ECO:0007669"/>
    <property type="project" value="UniProtKB-KW"/>
</dbReference>
<dbReference type="GO" id="GO:0005694">
    <property type="term" value="C:chromosome"/>
    <property type="evidence" value="ECO:0007669"/>
    <property type="project" value="UniProtKB-SubCell"/>
</dbReference>
<feature type="compositionally biased region" description="Low complexity" evidence="10">
    <location>
        <begin position="2925"/>
        <end position="2943"/>
    </location>
</feature>
<evidence type="ECO:0000256" key="1">
    <source>
        <dbReference type="ARBA" id="ARBA00004286"/>
    </source>
</evidence>
<accession>A0AAD8YC04</accession>
<evidence type="ECO:0000256" key="9">
    <source>
        <dbReference type="ARBA" id="ARBA00023204"/>
    </source>
</evidence>
<dbReference type="InterPro" id="IPR048254">
    <property type="entry name" value="CDP_ALCOHOL_P_TRANSF_CS"/>
</dbReference>
<dbReference type="InterPro" id="IPR043130">
    <property type="entry name" value="CDP-OH_PTrfase_TM_dom"/>
</dbReference>
<dbReference type="Pfam" id="PF13855">
    <property type="entry name" value="LRR_8"/>
    <property type="match status" value="1"/>
</dbReference>
<dbReference type="Proteomes" id="UP001224775">
    <property type="component" value="Unassembled WGS sequence"/>
</dbReference>
<dbReference type="FunFam" id="3.80.10.10:FF:000041">
    <property type="entry name" value="LRR receptor-like serine/threonine-protein kinase ERECTA"/>
    <property type="match status" value="1"/>
</dbReference>
<feature type="transmembrane region" description="Helical" evidence="11">
    <location>
        <begin position="2262"/>
        <end position="2282"/>
    </location>
</feature>
<keyword evidence="6" id="KW-0677">Repeat</keyword>
<dbReference type="SMART" id="SM01411">
    <property type="entry name" value="Ephrin_rec_like"/>
    <property type="match status" value="3"/>
</dbReference>
<keyword evidence="9" id="KW-0234">DNA repair</keyword>
<feature type="compositionally biased region" description="Basic residues" evidence="10">
    <location>
        <begin position="1"/>
        <end position="12"/>
    </location>
</feature>
<keyword evidence="14" id="KW-1185">Reference proteome</keyword>
<dbReference type="Gene3D" id="1.20.120.1760">
    <property type="match status" value="1"/>
</dbReference>
<evidence type="ECO:0000256" key="8">
    <source>
        <dbReference type="ARBA" id="ARBA00022853"/>
    </source>
</evidence>
<comment type="caution">
    <text evidence="13">The sequence shown here is derived from an EMBL/GenBank/DDBJ whole genome shotgun (WGS) entry which is preliminary data.</text>
</comment>
<dbReference type="PROSITE" id="PS00379">
    <property type="entry name" value="CDP_ALCOHOL_P_TRANSF"/>
    <property type="match status" value="1"/>
</dbReference>
<keyword evidence="3" id="KW-0158">Chromosome</keyword>
<feature type="region of interest" description="Disordered" evidence="10">
    <location>
        <begin position="1"/>
        <end position="26"/>
    </location>
</feature>
<dbReference type="Pfam" id="PF00560">
    <property type="entry name" value="LRR_1"/>
    <property type="match status" value="3"/>
</dbReference>
<keyword evidence="11" id="KW-0812">Transmembrane</keyword>
<dbReference type="InterPro" id="IPR003591">
    <property type="entry name" value="Leu-rich_rpt_typical-subtyp"/>
</dbReference>
<reference evidence="13" key="1">
    <citation type="submission" date="2023-06" db="EMBL/GenBank/DDBJ databases">
        <title>Survivors Of The Sea: Transcriptome response of Skeletonema marinoi to long-term dormancy.</title>
        <authorList>
            <person name="Pinder M.I.M."/>
            <person name="Kourtchenko O."/>
            <person name="Robertson E.K."/>
            <person name="Larsson T."/>
            <person name="Maumus F."/>
            <person name="Osuna-Cruz C.M."/>
            <person name="Vancaester E."/>
            <person name="Stenow R."/>
            <person name="Vandepoele K."/>
            <person name="Ploug H."/>
            <person name="Bruchert V."/>
            <person name="Godhe A."/>
            <person name="Topel M."/>
        </authorList>
    </citation>
    <scope>NUCLEOTIDE SEQUENCE</scope>
    <source>
        <strain evidence="13">R05AC</strain>
    </source>
</reference>